<sequence>MMDSGPRLPLESDVKRVLTLDFKEIPTLSPVLARLLEIFSNENASMEALSQVVHTDPGLSARVLGLVNSAMYGLTHPVTNLSEAVVYLGVDGVKRLALGITVFEKIVKSGRQKQFDRLFFWRHCLSVATLAMAIAEQTQSVNPGEAYACGLLHDFGKIFFDLQGCVNYGDFIATLAKSTNPMITDERELMGMGHDDLGAYCASQWNLPRTLLLTIKYHHQRYAHLDLSREESQLIAIVSLANFLSWTQGMGSVDIVRPPLLQPEVEENIDLDGIDVIKVIGRMDREMRNISKFYNFVFPSPSQLRANLLLANLKLCSINTRYYYQDHGHSNTAENTVDMSQIRQSLTAPHKSLDPREIIKGTLEAIYKDFKFNRLYVMCVVKRTRCLKVVESLDTSGTKMNLRSIEIPLHRGAGGFIHCLRSQEPVIIRGRTMDERRTLEQFKIDEMVIVPFYSHNRVLGILGMDNIVSKKPILPDVFSAIAIVANELGMAMENAGAYKDAKKASLRDGLTGLLNRIAIDGLLEKAFRGAVEGKNDLSLVMIDVDFFKKFNDNFGHQSGDSILKLIANTLKKLSRPFDHVGRYGGEEFIVVLTNTGLSQAIVYAERIRREIEHLGVLLVNRFPGLALTVSAGVSGYEKNVKNREVLIAKADKALYQAKETGRNKVVVG</sequence>
<dbReference type="CDD" id="cd00077">
    <property type="entry name" value="HDc"/>
    <property type="match status" value="1"/>
</dbReference>
<dbReference type="Pfam" id="PF08668">
    <property type="entry name" value="HDOD"/>
    <property type="match status" value="1"/>
</dbReference>
<proteinExistence type="predicted"/>
<dbReference type="PANTHER" id="PTHR45138">
    <property type="entry name" value="REGULATORY COMPONENTS OF SENSORY TRANSDUCTION SYSTEM"/>
    <property type="match status" value="1"/>
</dbReference>
<evidence type="ECO:0000259" key="3">
    <source>
        <dbReference type="PROSITE" id="PS50887"/>
    </source>
</evidence>
<feature type="domain" description="HDOD" evidence="4">
    <location>
        <begin position="25"/>
        <end position="221"/>
    </location>
</feature>
<comment type="catalytic activity">
    <reaction evidence="2">
        <text>2 GTP = 3',3'-c-di-GMP + 2 diphosphate</text>
        <dbReference type="Rhea" id="RHEA:24898"/>
        <dbReference type="ChEBI" id="CHEBI:33019"/>
        <dbReference type="ChEBI" id="CHEBI:37565"/>
        <dbReference type="ChEBI" id="CHEBI:58805"/>
        <dbReference type="EC" id="2.7.7.65"/>
    </reaction>
</comment>
<dbReference type="InterPro" id="IPR003607">
    <property type="entry name" value="HD/PDEase_dom"/>
</dbReference>
<dbReference type="GO" id="GO:0052621">
    <property type="term" value="F:diguanylate cyclase activity"/>
    <property type="evidence" value="ECO:0007669"/>
    <property type="project" value="UniProtKB-EC"/>
</dbReference>
<protein>
    <recommendedName>
        <fullName evidence="1">diguanylate cyclase</fullName>
        <ecNumber evidence="1">2.7.7.65</ecNumber>
    </recommendedName>
</protein>
<dbReference type="NCBIfam" id="TIGR00254">
    <property type="entry name" value="GGDEF"/>
    <property type="match status" value="1"/>
</dbReference>
<evidence type="ECO:0000256" key="1">
    <source>
        <dbReference type="ARBA" id="ARBA00012528"/>
    </source>
</evidence>
<dbReference type="PANTHER" id="PTHR45138:SF9">
    <property type="entry name" value="DIGUANYLATE CYCLASE DGCM-RELATED"/>
    <property type="match status" value="1"/>
</dbReference>
<dbReference type="GO" id="GO:0043709">
    <property type="term" value="P:cell adhesion involved in single-species biofilm formation"/>
    <property type="evidence" value="ECO:0007669"/>
    <property type="project" value="TreeGrafter"/>
</dbReference>
<dbReference type="InterPro" id="IPR029016">
    <property type="entry name" value="GAF-like_dom_sf"/>
</dbReference>
<dbReference type="InterPro" id="IPR013976">
    <property type="entry name" value="HDOD"/>
</dbReference>
<dbReference type="Pfam" id="PF00990">
    <property type="entry name" value="GGDEF"/>
    <property type="match status" value="1"/>
</dbReference>
<evidence type="ECO:0000313" key="6">
    <source>
        <dbReference type="Proteomes" id="UP000000442"/>
    </source>
</evidence>
<dbReference type="InterPro" id="IPR000160">
    <property type="entry name" value="GGDEF_dom"/>
</dbReference>
<dbReference type="InterPro" id="IPR006675">
    <property type="entry name" value="HDIG_dom"/>
</dbReference>
<organism evidence="5 6">
    <name type="scientific">Desulforapulum autotrophicum (strain ATCC 43914 / DSM 3382 / VKM B-1955 / HRM2)</name>
    <name type="common">Desulfobacterium autotrophicum</name>
    <dbReference type="NCBI Taxonomy" id="177437"/>
    <lineage>
        <taxon>Bacteria</taxon>
        <taxon>Pseudomonadati</taxon>
        <taxon>Thermodesulfobacteriota</taxon>
        <taxon>Desulfobacteria</taxon>
        <taxon>Desulfobacterales</taxon>
        <taxon>Desulfobacteraceae</taxon>
        <taxon>Desulforapulum</taxon>
    </lineage>
</organism>
<dbReference type="GO" id="GO:1902201">
    <property type="term" value="P:negative regulation of bacterial-type flagellum-dependent cell motility"/>
    <property type="evidence" value="ECO:0007669"/>
    <property type="project" value="TreeGrafter"/>
</dbReference>
<dbReference type="Gene3D" id="3.30.450.40">
    <property type="match status" value="1"/>
</dbReference>
<dbReference type="PROSITE" id="PS50887">
    <property type="entry name" value="GGDEF"/>
    <property type="match status" value="1"/>
</dbReference>
<dbReference type="Gene3D" id="1.10.3210.10">
    <property type="entry name" value="Hypothetical protein af1432"/>
    <property type="match status" value="1"/>
</dbReference>
<dbReference type="EMBL" id="CP001087">
    <property type="protein sequence ID" value="ACN15383.1"/>
    <property type="molecule type" value="Genomic_DNA"/>
</dbReference>
<keyword evidence="6" id="KW-1185">Reference proteome</keyword>
<dbReference type="EC" id="2.7.7.65" evidence="1"/>
<reference evidence="5 6" key="1">
    <citation type="journal article" date="2009" name="Environ. Microbiol.">
        <title>Genome sequence of Desulfobacterium autotrophicum HRM2, a marine sulfate reducer oxidizing organic carbon completely to carbon dioxide.</title>
        <authorList>
            <person name="Strittmatter A.W."/>
            <person name="Liesegang H."/>
            <person name="Rabus R."/>
            <person name="Decker I."/>
            <person name="Amann J."/>
            <person name="Andres S."/>
            <person name="Henne A."/>
            <person name="Fricke W.F."/>
            <person name="Martinez-Arias R."/>
            <person name="Bartels D."/>
            <person name="Goesmann A."/>
            <person name="Krause L."/>
            <person name="Puehler A."/>
            <person name="Klenk H.P."/>
            <person name="Richter M."/>
            <person name="Schuler M."/>
            <person name="Gloeckner F.O."/>
            <person name="Meyerdierks A."/>
            <person name="Gottschalk G."/>
            <person name="Amann R."/>
        </authorList>
    </citation>
    <scope>NUCLEOTIDE SEQUENCE [LARGE SCALE GENOMIC DNA]</scope>
    <source>
        <strain evidence="6">ATCC 43914 / DSM 3382 / HRM2</strain>
    </source>
</reference>
<dbReference type="InterPro" id="IPR029787">
    <property type="entry name" value="Nucleotide_cyclase"/>
</dbReference>
<evidence type="ECO:0000259" key="4">
    <source>
        <dbReference type="PROSITE" id="PS51833"/>
    </source>
</evidence>
<accession>C0QEP1</accession>
<dbReference type="Pfam" id="PF01590">
    <property type="entry name" value="GAF"/>
    <property type="match status" value="1"/>
</dbReference>
<dbReference type="SUPFAM" id="SSF109604">
    <property type="entry name" value="HD-domain/PDEase-like"/>
    <property type="match status" value="1"/>
</dbReference>
<dbReference type="FunFam" id="3.30.70.270:FF:000001">
    <property type="entry name" value="Diguanylate cyclase domain protein"/>
    <property type="match status" value="1"/>
</dbReference>
<dbReference type="eggNOG" id="COG2203">
    <property type="taxonomic scope" value="Bacteria"/>
</dbReference>
<evidence type="ECO:0000256" key="2">
    <source>
        <dbReference type="ARBA" id="ARBA00034247"/>
    </source>
</evidence>
<evidence type="ECO:0000313" key="5">
    <source>
        <dbReference type="EMBL" id="ACN15383.1"/>
    </source>
</evidence>
<dbReference type="GO" id="GO:0005886">
    <property type="term" value="C:plasma membrane"/>
    <property type="evidence" value="ECO:0007669"/>
    <property type="project" value="TreeGrafter"/>
</dbReference>
<dbReference type="AlphaFoldDB" id="C0QEP1"/>
<name>C0QEP1_DESAH</name>
<dbReference type="InterPro" id="IPR043128">
    <property type="entry name" value="Rev_trsase/Diguanyl_cyclase"/>
</dbReference>
<feature type="domain" description="GGDEF" evidence="3">
    <location>
        <begin position="535"/>
        <end position="668"/>
    </location>
</feature>
<dbReference type="PROSITE" id="PS51833">
    <property type="entry name" value="HDOD"/>
    <property type="match status" value="1"/>
</dbReference>
<dbReference type="STRING" id="177437.HRM2_22880"/>
<dbReference type="Gene3D" id="3.30.70.270">
    <property type="match status" value="1"/>
</dbReference>
<gene>
    <name evidence="5" type="ordered locus">HRM2_22880</name>
</gene>
<dbReference type="InterPro" id="IPR003018">
    <property type="entry name" value="GAF"/>
</dbReference>
<dbReference type="SUPFAM" id="SSF55781">
    <property type="entry name" value="GAF domain-like"/>
    <property type="match status" value="1"/>
</dbReference>
<dbReference type="eggNOG" id="COG1639">
    <property type="taxonomic scope" value="Bacteria"/>
</dbReference>
<dbReference type="HOGENOM" id="CLU_019124_0_0_7"/>
<dbReference type="KEGG" id="dat:HRM2_22880"/>
<dbReference type="SMART" id="SM00267">
    <property type="entry name" value="GGDEF"/>
    <property type="match status" value="1"/>
</dbReference>
<dbReference type="InterPro" id="IPR050469">
    <property type="entry name" value="Diguanylate_Cyclase"/>
</dbReference>
<dbReference type="Proteomes" id="UP000000442">
    <property type="component" value="Chromosome"/>
</dbReference>
<dbReference type="RefSeq" id="WP_015904151.1">
    <property type="nucleotide sequence ID" value="NC_012108.1"/>
</dbReference>
<dbReference type="NCBIfam" id="TIGR00277">
    <property type="entry name" value="HDIG"/>
    <property type="match status" value="1"/>
</dbReference>
<dbReference type="SUPFAM" id="SSF55073">
    <property type="entry name" value="Nucleotide cyclase"/>
    <property type="match status" value="1"/>
</dbReference>
<dbReference type="CDD" id="cd01949">
    <property type="entry name" value="GGDEF"/>
    <property type="match status" value="1"/>
</dbReference>
<dbReference type="eggNOG" id="COG3706">
    <property type="taxonomic scope" value="Bacteria"/>
</dbReference>